<evidence type="ECO:0000256" key="1">
    <source>
        <dbReference type="ARBA" id="ARBA00010240"/>
    </source>
</evidence>
<comment type="function">
    <text evidence="6">Lipolytic acyl hydrolase (LAH).</text>
</comment>
<dbReference type="AlphaFoldDB" id="A0ABD3TX68"/>
<dbReference type="Gene3D" id="3.40.1090.10">
    <property type="entry name" value="Cytosolic phospholipase A2 catalytic domain"/>
    <property type="match status" value="1"/>
</dbReference>
<evidence type="ECO:0000256" key="5">
    <source>
        <dbReference type="PROSITE-ProRule" id="PRU01161"/>
    </source>
</evidence>
<evidence type="ECO:0000256" key="4">
    <source>
        <dbReference type="ARBA" id="ARBA00023098"/>
    </source>
</evidence>
<dbReference type="EMBL" id="JBJXBP010000003">
    <property type="protein sequence ID" value="KAL3841301.1"/>
    <property type="molecule type" value="Genomic_DNA"/>
</dbReference>
<dbReference type="PANTHER" id="PTHR32241">
    <property type="entry name" value="PATATIN-LIKE PROTEIN 6"/>
    <property type="match status" value="1"/>
</dbReference>
<dbReference type="SUPFAM" id="SSF52151">
    <property type="entry name" value="FabD/lysophospholipase-like"/>
    <property type="match status" value="1"/>
</dbReference>
<gene>
    <name evidence="8" type="ORF">ACJIZ3_025892</name>
</gene>
<evidence type="ECO:0000256" key="6">
    <source>
        <dbReference type="RuleBase" id="RU361262"/>
    </source>
</evidence>
<dbReference type="EC" id="3.1.1.-" evidence="6"/>
<dbReference type="Proteomes" id="UP001634393">
    <property type="component" value="Unassembled WGS sequence"/>
</dbReference>
<evidence type="ECO:0000256" key="3">
    <source>
        <dbReference type="ARBA" id="ARBA00022963"/>
    </source>
</evidence>
<keyword evidence="9" id="KW-1185">Reference proteome</keyword>
<comment type="caution">
    <text evidence="8">The sequence shown here is derived from an EMBL/GenBank/DDBJ whole genome shotgun (WGS) entry which is preliminary data.</text>
</comment>
<dbReference type="PROSITE" id="PS51635">
    <property type="entry name" value="PNPLA"/>
    <property type="match status" value="1"/>
</dbReference>
<keyword evidence="3 6" id="KW-0442">Lipid degradation</keyword>
<dbReference type="GO" id="GO:0016787">
    <property type="term" value="F:hydrolase activity"/>
    <property type="evidence" value="ECO:0007669"/>
    <property type="project" value="UniProtKB-KW"/>
</dbReference>
<accession>A0ABD3TX68</accession>
<protein>
    <recommendedName>
        <fullName evidence="6">Patatin</fullName>
        <ecNumber evidence="6">3.1.1.-</ecNumber>
    </recommendedName>
</protein>
<reference evidence="8 9" key="1">
    <citation type="submission" date="2024-12" db="EMBL/GenBank/DDBJ databases">
        <title>The unique morphological basis and parallel evolutionary history of personate flowers in Penstemon.</title>
        <authorList>
            <person name="Depatie T.H."/>
            <person name="Wessinger C.A."/>
        </authorList>
    </citation>
    <scope>NUCLEOTIDE SEQUENCE [LARGE SCALE GENOMIC DNA]</scope>
    <source>
        <strain evidence="8">WTNN_2</strain>
        <tissue evidence="8">Leaf</tissue>
    </source>
</reference>
<keyword evidence="4 6" id="KW-0443">Lipid metabolism</keyword>
<proteinExistence type="inferred from homology"/>
<comment type="caution">
    <text evidence="5">Lacks conserved residue(s) required for the propagation of feature annotation.</text>
</comment>
<evidence type="ECO:0000256" key="2">
    <source>
        <dbReference type="ARBA" id="ARBA00022801"/>
    </source>
</evidence>
<organism evidence="8 9">
    <name type="scientific">Penstemon smallii</name>
    <dbReference type="NCBI Taxonomy" id="265156"/>
    <lineage>
        <taxon>Eukaryota</taxon>
        <taxon>Viridiplantae</taxon>
        <taxon>Streptophyta</taxon>
        <taxon>Embryophyta</taxon>
        <taxon>Tracheophyta</taxon>
        <taxon>Spermatophyta</taxon>
        <taxon>Magnoliopsida</taxon>
        <taxon>eudicotyledons</taxon>
        <taxon>Gunneridae</taxon>
        <taxon>Pentapetalae</taxon>
        <taxon>asterids</taxon>
        <taxon>lamiids</taxon>
        <taxon>Lamiales</taxon>
        <taxon>Plantaginaceae</taxon>
        <taxon>Cheloneae</taxon>
        <taxon>Penstemon</taxon>
    </lineage>
</organism>
<dbReference type="PANTHER" id="PTHR32241:SF12">
    <property type="entry name" value="OS03G0784100 PROTEIN"/>
    <property type="match status" value="1"/>
</dbReference>
<evidence type="ECO:0000313" key="9">
    <source>
        <dbReference type="Proteomes" id="UP001634393"/>
    </source>
</evidence>
<evidence type="ECO:0000313" key="8">
    <source>
        <dbReference type="EMBL" id="KAL3841301.1"/>
    </source>
</evidence>
<comment type="domain">
    <text evidence="6">The nitrogen atoms of the two glycine residues in the GGXR motif define the oxyanion hole, and stabilize the oxyanion that forms during the nucleophilic attack by the catalytic serine during substrate cleavage.</text>
</comment>
<name>A0ABD3TX68_9LAMI</name>
<feature type="domain" description="PNPLA" evidence="7">
    <location>
        <begin position="46"/>
        <end position="249"/>
    </location>
</feature>
<comment type="similarity">
    <text evidence="1 6">Belongs to the patatin family.</text>
</comment>
<dbReference type="GO" id="GO:0016042">
    <property type="term" value="P:lipid catabolic process"/>
    <property type="evidence" value="ECO:0007669"/>
    <property type="project" value="UniProtKB-KW"/>
</dbReference>
<sequence>MTTTAAAAEISKSVEMSTYEIFSILENKFLFGYDNNVESSSSGRVRILSIDGGDGILSAKALLHLQAILRRKSGNPNAHVADFFDVVAGSGVGGILAGLLFTPGKDGAPIFTAEESLKFIAEDKYNNNNNSNSSTHDKMRSLFRKCIGSRPASSSKYSKALNKVFSDSTLKDTLKAVLIPCYDLTTGAPFLFSRADALEMDGCDFKMSAVCDATAASVKPVELKSTDGRTKMVALGGGVAMNNPTAAAITHVLNNKQEFPLCKGLEDLMVVSIGNGEYMEYSTSTNHVFMSTSSPASSLLVRIAGDGAADMVDQAVSMAFGDELRRNNYFRIQGRIVNRELIKKTSSSGPRSRELMMRRADEMLGQKSVESVLFKGKKLVEKTNIEKLDIAGGELMKEQERRNKISILPNVVDNVVVLKHYSSPRSSSATTLSTLSSS</sequence>
<dbReference type="InterPro" id="IPR016035">
    <property type="entry name" value="Acyl_Trfase/lysoPLipase"/>
</dbReference>
<keyword evidence="2 6" id="KW-0378">Hydrolase</keyword>
<dbReference type="InterPro" id="IPR002641">
    <property type="entry name" value="PNPLA_dom"/>
</dbReference>
<dbReference type="CDD" id="cd07199">
    <property type="entry name" value="Pat17_PNPLA8_PNPLA9_like"/>
    <property type="match status" value="1"/>
</dbReference>
<evidence type="ECO:0000259" key="7">
    <source>
        <dbReference type="PROSITE" id="PS51635"/>
    </source>
</evidence>
<dbReference type="Pfam" id="PF01734">
    <property type="entry name" value="Patatin"/>
    <property type="match status" value="1"/>
</dbReference>